<dbReference type="GO" id="GO:0008933">
    <property type="term" value="F:peptidoglycan lytic transglycosylase activity"/>
    <property type="evidence" value="ECO:0007669"/>
    <property type="project" value="InterPro"/>
</dbReference>
<gene>
    <name evidence="4" type="ORF">LZ24_00579</name>
</gene>
<dbReference type="GO" id="GO:0016020">
    <property type="term" value="C:membrane"/>
    <property type="evidence" value="ECO:0007669"/>
    <property type="project" value="InterPro"/>
</dbReference>
<sequence length="195" mass="22308">MIRHISLVNFFVFFIHALLFFYGEAAADIYMYVDEKGIVRFTNTPTSSNYKFFMSERGDKKGSDTGKLTFYDENIRVAANYHGVDPFLVKAVVRAESSFNPKAVSPKGAQGLMQLMPSTSRELGVRDPFNPRENIMAGTRYLRMMLDMFEEDVELALAAYNAGPSTVKRYGGVPPFSETLNYIKRVLEFREEYRK</sequence>
<dbReference type="OrthoDB" id="9781970at2"/>
<feature type="domain" description="DUF4124" evidence="3">
    <location>
        <begin position="18"/>
        <end position="46"/>
    </location>
</feature>
<organism evidence="4 5">
    <name type="scientific">Desulfobotulus alkaliphilus</name>
    <dbReference type="NCBI Taxonomy" id="622671"/>
    <lineage>
        <taxon>Bacteria</taxon>
        <taxon>Pseudomonadati</taxon>
        <taxon>Thermodesulfobacteriota</taxon>
        <taxon>Desulfobacteria</taxon>
        <taxon>Desulfobacterales</taxon>
        <taxon>Desulfobacteraceae</taxon>
        <taxon>Desulfobotulus</taxon>
    </lineage>
</organism>
<accession>A0A562S2G4</accession>
<evidence type="ECO:0000313" key="5">
    <source>
        <dbReference type="Proteomes" id="UP000318307"/>
    </source>
</evidence>
<dbReference type="PROSITE" id="PS00922">
    <property type="entry name" value="TRANSGLYCOSYLASE"/>
    <property type="match status" value="1"/>
</dbReference>
<dbReference type="GO" id="GO:0000270">
    <property type="term" value="P:peptidoglycan metabolic process"/>
    <property type="evidence" value="ECO:0007669"/>
    <property type="project" value="InterPro"/>
</dbReference>
<dbReference type="Pfam" id="PF13511">
    <property type="entry name" value="DUF4124"/>
    <property type="match status" value="1"/>
</dbReference>
<reference evidence="4 5" key="1">
    <citation type="submission" date="2019-07" db="EMBL/GenBank/DDBJ databases">
        <title>Genome sequencing of 100 strains of the haloalkaliphilic chemolithoautotrophic sulfur-oxidizing bacterium Thioalkalivibrio.</title>
        <authorList>
            <person name="Muyzer G."/>
        </authorList>
    </citation>
    <scope>NUCLEOTIDE SEQUENCE [LARGE SCALE GENOMIC DNA]</scope>
    <source>
        <strain evidence="4 5">ASO4-4</strain>
    </source>
</reference>
<proteinExistence type="inferred from homology"/>
<evidence type="ECO:0000256" key="1">
    <source>
        <dbReference type="ARBA" id="ARBA00007734"/>
    </source>
</evidence>
<comment type="caution">
    <text evidence="4">The sequence shown here is derived from an EMBL/GenBank/DDBJ whole genome shotgun (WGS) entry which is preliminary data.</text>
</comment>
<evidence type="ECO:0000259" key="2">
    <source>
        <dbReference type="Pfam" id="PF01464"/>
    </source>
</evidence>
<keyword evidence="5" id="KW-1185">Reference proteome</keyword>
<dbReference type="InterPro" id="IPR025392">
    <property type="entry name" value="DUF4124"/>
</dbReference>
<dbReference type="Pfam" id="PF01464">
    <property type="entry name" value="SLT"/>
    <property type="match status" value="1"/>
</dbReference>
<dbReference type="Gene3D" id="1.10.530.10">
    <property type="match status" value="1"/>
</dbReference>
<dbReference type="RefSeq" id="WP_144682151.1">
    <property type="nucleotide sequence ID" value="NZ_VLLC01000003.1"/>
</dbReference>
<dbReference type="AlphaFoldDB" id="A0A562S2G4"/>
<evidence type="ECO:0000259" key="3">
    <source>
        <dbReference type="Pfam" id="PF13511"/>
    </source>
</evidence>
<dbReference type="InterPro" id="IPR008258">
    <property type="entry name" value="Transglycosylase_SLT_dom_1"/>
</dbReference>
<comment type="similarity">
    <text evidence="1">Belongs to the transglycosylase Slt family.</text>
</comment>
<name>A0A562S2G4_9BACT</name>
<dbReference type="InterPro" id="IPR023346">
    <property type="entry name" value="Lysozyme-like_dom_sf"/>
</dbReference>
<protein>
    <submittedName>
        <fullName evidence="4">Soluble lytic murein transglycosylase</fullName>
    </submittedName>
</protein>
<dbReference type="EMBL" id="VLLC01000003">
    <property type="protein sequence ID" value="TWI75532.1"/>
    <property type="molecule type" value="Genomic_DNA"/>
</dbReference>
<feature type="domain" description="Transglycosylase SLT" evidence="2">
    <location>
        <begin position="74"/>
        <end position="172"/>
    </location>
</feature>
<dbReference type="Proteomes" id="UP000318307">
    <property type="component" value="Unassembled WGS sequence"/>
</dbReference>
<dbReference type="PANTHER" id="PTHR37423:SF2">
    <property type="entry name" value="MEMBRANE-BOUND LYTIC MUREIN TRANSGLYCOSYLASE C"/>
    <property type="match status" value="1"/>
</dbReference>
<evidence type="ECO:0000313" key="4">
    <source>
        <dbReference type="EMBL" id="TWI75532.1"/>
    </source>
</evidence>
<dbReference type="SUPFAM" id="SSF53955">
    <property type="entry name" value="Lysozyme-like"/>
    <property type="match status" value="1"/>
</dbReference>
<dbReference type="PANTHER" id="PTHR37423">
    <property type="entry name" value="SOLUBLE LYTIC MUREIN TRANSGLYCOSYLASE-RELATED"/>
    <property type="match status" value="1"/>
</dbReference>
<dbReference type="InterPro" id="IPR000189">
    <property type="entry name" value="Transglyc_AS"/>
</dbReference>
<dbReference type="CDD" id="cd00254">
    <property type="entry name" value="LT-like"/>
    <property type="match status" value="1"/>
</dbReference>